<dbReference type="Proteomes" id="UP001152622">
    <property type="component" value="Chromosome 4"/>
</dbReference>
<evidence type="ECO:0000313" key="2">
    <source>
        <dbReference type="Proteomes" id="UP001152622"/>
    </source>
</evidence>
<dbReference type="AlphaFoldDB" id="A0A9Q1J454"/>
<reference evidence="1" key="1">
    <citation type="journal article" date="2023" name="Science">
        <title>Genome structures resolve the early diversification of teleost fishes.</title>
        <authorList>
            <person name="Parey E."/>
            <person name="Louis A."/>
            <person name="Montfort J."/>
            <person name="Bouchez O."/>
            <person name="Roques C."/>
            <person name="Iampietro C."/>
            <person name="Lluch J."/>
            <person name="Castinel A."/>
            <person name="Donnadieu C."/>
            <person name="Desvignes T."/>
            <person name="Floi Bucao C."/>
            <person name="Jouanno E."/>
            <person name="Wen M."/>
            <person name="Mejri S."/>
            <person name="Dirks R."/>
            <person name="Jansen H."/>
            <person name="Henkel C."/>
            <person name="Chen W.J."/>
            <person name="Zahm M."/>
            <person name="Cabau C."/>
            <person name="Klopp C."/>
            <person name="Thompson A.W."/>
            <person name="Robinson-Rechavi M."/>
            <person name="Braasch I."/>
            <person name="Lecointre G."/>
            <person name="Bobe J."/>
            <person name="Postlethwait J.H."/>
            <person name="Berthelot C."/>
            <person name="Roest Crollius H."/>
            <person name="Guiguen Y."/>
        </authorList>
    </citation>
    <scope>NUCLEOTIDE SEQUENCE</scope>
    <source>
        <strain evidence="1">WJC10195</strain>
    </source>
</reference>
<keyword evidence="2" id="KW-1185">Reference proteome</keyword>
<organism evidence="1 2">
    <name type="scientific">Synaphobranchus kaupii</name>
    <name type="common">Kaup's arrowtooth eel</name>
    <dbReference type="NCBI Taxonomy" id="118154"/>
    <lineage>
        <taxon>Eukaryota</taxon>
        <taxon>Metazoa</taxon>
        <taxon>Chordata</taxon>
        <taxon>Craniata</taxon>
        <taxon>Vertebrata</taxon>
        <taxon>Euteleostomi</taxon>
        <taxon>Actinopterygii</taxon>
        <taxon>Neopterygii</taxon>
        <taxon>Teleostei</taxon>
        <taxon>Anguilliformes</taxon>
        <taxon>Synaphobranchidae</taxon>
        <taxon>Synaphobranchus</taxon>
    </lineage>
</organism>
<sequence>MSLLELVNADHAHLSSLGPQRVRTSLGKNPYTAETVRVGDTQVPAVPPRGFWHRDSHSLWAEAEKQAKPGQEEAWNSIQEENHFSFSFDCKMEKVEVKILAAEPEGVSRL</sequence>
<comment type="caution">
    <text evidence="1">The sequence shown here is derived from an EMBL/GenBank/DDBJ whole genome shotgun (WGS) entry which is preliminary data.</text>
</comment>
<proteinExistence type="predicted"/>
<evidence type="ECO:0000313" key="1">
    <source>
        <dbReference type="EMBL" id="KAJ8365436.1"/>
    </source>
</evidence>
<accession>A0A9Q1J454</accession>
<gene>
    <name evidence="1" type="ORF">SKAU_G00142670</name>
</gene>
<protein>
    <submittedName>
        <fullName evidence="1">Uncharacterized protein</fullName>
    </submittedName>
</protein>
<name>A0A9Q1J454_SYNKA</name>
<dbReference type="EMBL" id="JAINUF010000004">
    <property type="protein sequence ID" value="KAJ8365436.1"/>
    <property type="molecule type" value="Genomic_DNA"/>
</dbReference>